<comment type="caution">
    <text evidence="2">The sequence shown here is derived from an EMBL/GenBank/DDBJ whole genome shotgun (WGS) entry which is preliminary data.</text>
</comment>
<evidence type="ECO:0000313" key="3">
    <source>
        <dbReference type="Proteomes" id="UP000662373"/>
    </source>
</evidence>
<dbReference type="EMBL" id="JAEHJZ010000047">
    <property type="protein sequence ID" value="MBJ7882409.1"/>
    <property type="molecule type" value="Genomic_DNA"/>
</dbReference>
<feature type="domain" description="A-kinase anchor protein 7-like phosphoesterase" evidence="1">
    <location>
        <begin position="49"/>
        <end position="207"/>
    </location>
</feature>
<gene>
    <name evidence="2" type="ORF">JEM65_17375</name>
</gene>
<dbReference type="RefSeq" id="WP_199602401.1">
    <property type="nucleotide sequence ID" value="NZ_JAEHJZ010000047.1"/>
</dbReference>
<dbReference type="InterPro" id="IPR009097">
    <property type="entry name" value="Cyclic_Pdiesterase"/>
</dbReference>
<proteinExistence type="predicted"/>
<protein>
    <submittedName>
        <fullName evidence="2">Mutarotase</fullName>
    </submittedName>
</protein>
<evidence type="ECO:0000313" key="2">
    <source>
        <dbReference type="EMBL" id="MBJ7882409.1"/>
    </source>
</evidence>
<dbReference type="AlphaFoldDB" id="A0A934KRD4"/>
<dbReference type="Proteomes" id="UP000662373">
    <property type="component" value="Unassembled WGS sequence"/>
</dbReference>
<sequence>MNLEAHYSKLYKTSIDKIASERYEIDHMIHSDQDNRFGLSLVIRPSYAVKNEIQKFLNKLKSVAPDQYYYPDSDLHITVISIISCYDGFDMAMINVPAYSNLIKQSLQKTPEISISCRGITASPSCIMVQGFLNDASLNNLRDNLRAAFKNSDLQQSMDERYVIHTAHATVFRFSQPLQETKKFLKMVEKYSDYNFGTFKVNALELVHNDWYHREKLSTKLHEFDLDSSATNSKQG</sequence>
<dbReference type="Gene3D" id="3.90.1140.10">
    <property type="entry name" value="Cyclic phosphodiesterase"/>
    <property type="match status" value="1"/>
</dbReference>
<dbReference type="InterPro" id="IPR019510">
    <property type="entry name" value="AKAP7-like_phosphoesterase"/>
</dbReference>
<name>A0A934KRD4_9FLAO</name>
<accession>A0A934KRD4</accession>
<organism evidence="2 3">
    <name type="scientific">Gelidibacter salicanalis</name>
    <dbReference type="NCBI Taxonomy" id="291193"/>
    <lineage>
        <taxon>Bacteria</taxon>
        <taxon>Pseudomonadati</taxon>
        <taxon>Bacteroidota</taxon>
        <taxon>Flavobacteriia</taxon>
        <taxon>Flavobacteriales</taxon>
        <taxon>Flavobacteriaceae</taxon>
        <taxon>Gelidibacter</taxon>
    </lineage>
</organism>
<reference evidence="2 3" key="1">
    <citation type="submission" date="2020-09" db="EMBL/GenBank/DDBJ databases">
        <title>Draft genome of Gelidibacter salicanalis PAMC21136.</title>
        <authorList>
            <person name="Park H."/>
        </authorList>
    </citation>
    <scope>NUCLEOTIDE SEQUENCE [LARGE SCALE GENOMIC DNA]</scope>
    <source>
        <strain evidence="2 3">PAMC21136</strain>
    </source>
</reference>
<evidence type="ECO:0000259" key="1">
    <source>
        <dbReference type="Pfam" id="PF10469"/>
    </source>
</evidence>
<dbReference type="Pfam" id="PF10469">
    <property type="entry name" value="AKAP7_NLS"/>
    <property type="match status" value="1"/>
</dbReference>
<dbReference type="SUPFAM" id="SSF55144">
    <property type="entry name" value="LigT-like"/>
    <property type="match status" value="1"/>
</dbReference>
<keyword evidence="3" id="KW-1185">Reference proteome</keyword>